<reference evidence="2" key="1">
    <citation type="submission" date="2016-10" db="EMBL/GenBank/DDBJ databases">
        <authorList>
            <person name="Varghese N."/>
            <person name="Submissions S."/>
        </authorList>
    </citation>
    <scope>NUCLEOTIDE SEQUENCE [LARGE SCALE GENOMIC DNA]</scope>
    <source>
        <strain evidence="2">DSM 17875</strain>
    </source>
</reference>
<organism evidence="1 2">
    <name type="scientific">Pseudomonas pohangensis</name>
    <dbReference type="NCBI Taxonomy" id="364197"/>
    <lineage>
        <taxon>Bacteria</taxon>
        <taxon>Pseudomonadati</taxon>
        <taxon>Pseudomonadota</taxon>
        <taxon>Gammaproteobacteria</taxon>
        <taxon>Pseudomonadales</taxon>
        <taxon>Pseudomonadaceae</taxon>
        <taxon>Pseudomonas</taxon>
    </lineage>
</organism>
<evidence type="ECO:0000313" key="2">
    <source>
        <dbReference type="Proteomes" id="UP000243232"/>
    </source>
</evidence>
<gene>
    <name evidence="1" type="ORF">SAMN05216296_0011</name>
</gene>
<name>A0A1H2DUG7_9PSED</name>
<dbReference type="STRING" id="364197.SAMN05216296_0011"/>
<sequence length="241" mass="27087">MAAEWRIQEQMLQTVADALGPELVRQVAFVGGCTTALLITDAFARESVRFTEDVDVIVHVLGYGKWQGLLSELRQRGFRESPEDDIICRMRLPNALIGRDLLVDFMPDDEAILNFTNRWYRDALRSATDHALPSSTLIRVVTPGYFLATKLEAYRGRGRNDPLASRDIEDILAVVDGRDSLQSELRQAEPALGHYIAQGITDLLAHRDFPYAVQAAARQQQAREELIFQRLEAITTLPAAH</sequence>
<dbReference type="Proteomes" id="UP000243232">
    <property type="component" value="Chromosome I"/>
</dbReference>
<proteinExistence type="predicted"/>
<dbReference type="Pfam" id="PF08843">
    <property type="entry name" value="AbiEii"/>
    <property type="match status" value="1"/>
</dbReference>
<keyword evidence="2" id="KW-1185">Reference proteome</keyword>
<dbReference type="GO" id="GO:0016740">
    <property type="term" value="F:transferase activity"/>
    <property type="evidence" value="ECO:0007669"/>
    <property type="project" value="UniProtKB-KW"/>
</dbReference>
<dbReference type="EMBL" id="LT629785">
    <property type="protein sequence ID" value="SDT86500.1"/>
    <property type="molecule type" value="Genomic_DNA"/>
</dbReference>
<dbReference type="AlphaFoldDB" id="A0A1H2DUG7"/>
<dbReference type="InterPro" id="IPR014942">
    <property type="entry name" value="AbiEii"/>
</dbReference>
<protein>
    <submittedName>
        <fullName evidence="1">Nucleotidyl transferase AbiEii toxin, Type IV TA system</fullName>
    </submittedName>
</protein>
<evidence type="ECO:0000313" key="1">
    <source>
        <dbReference type="EMBL" id="SDT86500.1"/>
    </source>
</evidence>
<accession>A0A1H2DUG7</accession>
<dbReference type="RefSeq" id="WP_090192502.1">
    <property type="nucleotide sequence ID" value="NZ_LT629785.1"/>
</dbReference>
<keyword evidence="1" id="KW-0808">Transferase</keyword>